<evidence type="ECO:0000313" key="2">
    <source>
        <dbReference type="EMBL" id="CAB4551076.1"/>
    </source>
</evidence>
<evidence type="ECO:0000313" key="3">
    <source>
        <dbReference type="EMBL" id="CAB4563735.1"/>
    </source>
</evidence>
<feature type="region of interest" description="Disordered" evidence="1">
    <location>
        <begin position="1"/>
        <end position="59"/>
    </location>
</feature>
<dbReference type="EMBL" id="CAEZTO010000002">
    <property type="protein sequence ID" value="CAB4563735.1"/>
    <property type="molecule type" value="Genomic_DNA"/>
</dbReference>
<sequence length="276" mass="30818">MMDRRPPRKSGTGGPGARDQKFSRGKHQERKPFDRDRKPFRSDKPKPRPDQAQREKFDFPAIPDEVQAEDLHISVRAQLKTLTAENQEIVARHLQMVALLIDSDPALAHRHALAASKKAGRIAVVRETLGVTAYTSGDYALALRELLTHRRISGSNDQLPLIIDSERGLGRPEKALAQAVGIDRSKLPVGVRINLAIALSGARLDMGQLELAKQELEIPELTPKSVFEQSPLLFRSYAEVLRELGQDGKKWDDLADQADKAMSETEEETVNLLEEK</sequence>
<proteinExistence type="predicted"/>
<dbReference type="AlphaFoldDB" id="A0A6J6DL69"/>
<reference evidence="3" key="1">
    <citation type="submission" date="2020-05" db="EMBL/GenBank/DDBJ databases">
        <authorList>
            <person name="Chiriac C."/>
            <person name="Salcher M."/>
            <person name="Ghai R."/>
            <person name="Kavagutti S V."/>
        </authorList>
    </citation>
    <scope>NUCLEOTIDE SEQUENCE</scope>
</reference>
<evidence type="ECO:0000256" key="1">
    <source>
        <dbReference type="SAM" id="MobiDB-lite"/>
    </source>
</evidence>
<feature type="compositionally biased region" description="Basic and acidic residues" evidence="1">
    <location>
        <begin position="30"/>
        <end position="58"/>
    </location>
</feature>
<protein>
    <submittedName>
        <fullName evidence="3">Unannotated protein</fullName>
    </submittedName>
</protein>
<name>A0A6J6DL69_9ZZZZ</name>
<dbReference type="EMBL" id="CAEZST010000024">
    <property type="protein sequence ID" value="CAB4551076.1"/>
    <property type="molecule type" value="Genomic_DNA"/>
</dbReference>
<organism evidence="3">
    <name type="scientific">freshwater metagenome</name>
    <dbReference type="NCBI Taxonomy" id="449393"/>
    <lineage>
        <taxon>unclassified sequences</taxon>
        <taxon>metagenomes</taxon>
        <taxon>ecological metagenomes</taxon>
    </lineage>
</organism>
<feature type="region of interest" description="Disordered" evidence="1">
    <location>
        <begin position="257"/>
        <end position="276"/>
    </location>
</feature>
<gene>
    <name evidence="2" type="ORF">UFOPK1503_01058</name>
    <name evidence="3" type="ORF">UFOPK1693_00208</name>
</gene>
<accession>A0A6J6DL69</accession>